<name>A0A6A7BRG6_9PEZI</name>
<accession>A0A6A7BRG6</accession>
<evidence type="ECO:0000313" key="3">
    <source>
        <dbReference type="Proteomes" id="UP000799421"/>
    </source>
</evidence>
<organism evidence="2 3">
    <name type="scientific">Piedraia hortae CBS 480.64</name>
    <dbReference type="NCBI Taxonomy" id="1314780"/>
    <lineage>
        <taxon>Eukaryota</taxon>
        <taxon>Fungi</taxon>
        <taxon>Dikarya</taxon>
        <taxon>Ascomycota</taxon>
        <taxon>Pezizomycotina</taxon>
        <taxon>Dothideomycetes</taxon>
        <taxon>Dothideomycetidae</taxon>
        <taxon>Capnodiales</taxon>
        <taxon>Piedraiaceae</taxon>
        <taxon>Piedraia</taxon>
    </lineage>
</organism>
<proteinExistence type="predicted"/>
<gene>
    <name evidence="2" type="ORF">K470DRAFT_297060</name>
</gene>
<dbReference type="EMBL" id="MU006041">
    <property type="protein sequence ID" value="KAF2857477.1"/>
    <property type="molecule type" value="Genomic_DNA"/>
</dbReference>
<evidence type="ECO:0000256" key="1">
    <source>
        <dbReference type="SAM" id="MobiDB-lite"/>
    </source>
</evidence>
<sequence>MEITLPHATLPCAMIPPTDRMHSGGPPTPGGPAKGVPGGIPGAGLAADAGAGGPFRAGGNGIFEGGNGILAPPPPPPPGGIGGKLLGLKPGGNPLGGAGNLQTVSLDANKRLGSTYPGGKGGIPRPNGIGGMPIDGPPMKGGALPSIPGPIPGTIPGVIPISPMPGAYICVIGLL</sequence>
<feature type="region of interest" description="Disordered" evidence="1">
    <location>
        <begin position="66"/>
        <end position="86"/>
    </location>
</feature>
<dbReference type="AlphaFoldDB" id="A0A6A7BRG6"/>
<keyword evidence="3" id="KW-1185">Reference proteome</keyword>
<reference evidence="2" key="1">
    <citation type="journal article" date="2020" name="Stud. Mycol.">
        <title>101 Dothideomycetes genomes: a test case for predicting lifestyles and emergence of pathogens.</title>
        <authorList>
            <person name="Haridas S."/>
            <person name="Albert R."/>
            <person name="Binder M."/>
            <person name="Bloem J."/>
            <person name="Labutti K."/>
            <person name="Salamov A."/>
            <person name="Andreopoulos B."/>
            <person name="Baker S."/>
            <person name="Barry K."/>
            <person name="Bills G."/>
            <person name="Bluhm B."/>
            <person name="Cannon C."/>
            <person name="Castanera R."/>
            <person name="Culley D."/>
            <person name="Daum C."/>
            <person name="Ezra D."/>
            <person name="Gonzalez J."/>
            <person name="Henrissat B."/>
            <person name="Kuo A."/>
            <person name="Liang C."/>
            <person name="Lipzen A."/>
            <person name="Lutzoni F."/>
            <person name="Magnuson J."/>
            <person name="Mondo S."/>
            <person name="Nolan M."/>
            <person name="Ohm R."/>
            <person name="Pangilinan J."/>
            <person name="Park H.-J."/>
            <person name="Ramirez L."/>
            <person name="Alfaro M."/>
            <person name="Sun H."/>
            <person name="Tritt A."/>
            <person name="Yoshinaga Y."/>
            <person name="Zwiers L.-H."/>
            <person name="Turgeon B."/>
            <person name="Goodwin S."/>
            <person name="Spatafora J."/>
            <person name="Crous P."/>
            <person name="Grigoriev I."/>
        </authorList>
    </citation>
    <scope>NUCLEOTIDE SEQUENCE</scope>
    <source>
        <strain evidence="2">CBS 480.64</strain>
    </source>
</reference>
<dbReference type="Proteomes" id="UP000799421">
    <property type="component" value="Unassembled WGS sequence"/>
</dbReference>
<feature type="compositionally biased region" description="Gly residues" evidence="1">
    <location>
        <begin position="32"/>
        <end position="42"/>
    </location>
</feature>
<protein>
    <submittedName>
        <fullName evidence="2">Uncharacterized protein</fullName>
    </submittedName>
</protein>
<evidence type="ECO:0000313" key="2">
    <source>
        <dbReference type="EMBL" id="KAF2857477.1"/>
    </source>
</evidence>
<feature type="region of interest" description="Disordered" evidence="1">
    <location>
        <begin position="1"/>
        <end position="47"/>
    </location>
</feature>